<evidence type="ECO:0000256" key="3">
    <source>
        <dbReference type="ARBA" id="ARBA00022989"/>
    </source>
</evidence>
<comment type="caution">
    <text evidence="8">The sequence shown here is derived from an EMBL/GenBank/DDBJ whole genome shotgun (WGS) entry which is preliminary data.</text>
</comment>
<dbReference type="GO" id="GO:0005640">
    <property type="term" value="C:nuclear outer membrane"/>
    <property type="evidence" value="ECO:0007669"/>
    <property type="project" value="UniProtKB-SubCell"/>
</dbReference>
<evidence type="ECO:0000256" key="2">
    <source>
        <dbReference type="ARBA" id="ARBA00022692"/>
    </source>
</evidence>
<accession>A0A9P4KB16</accession>
<evidence type="ECO:0000256" key="6">
    <source>
        <dbReference type="ARBA" id="ARBA00034303"/>
    </source>
</evidence>
<evidence type="ECO:0000313" key="8">
    <source>
        <dbReference type="EMBL" id="KAF2265366.1"/>
    </source>
</evidence>
<gene>
    <name evidence="8" type="ORF">CC78DRAFT_461472</name>
</gene>
<evidence type="ECO:0000313" key="9">
    <source>
        <dbReference type="Proteomes" id="UP000800093"/>
    </source>
</evidence>
<reference evidence="9" key="1">
    <citation type="journal article" date="2020" name="Stud. Mycol.">
        <title>101 Dothideomycetes genomes: A test case for predicting lifestyles and emergence of pathogens.</title>
        <authorList>
            <person name="Haridas S."/>
            <person name="Albert R."/>
            <person name="Binder M."/>
            <person name="Bloem J."/>
            <person name="LaButti K."/>
            <person name="Salamov A."/>
            <person name="Andreopoulos B."/>
            <person name="Baker S."/>
            <person name="Barry K."/>
            <person name="Bills G."/>
            <person name="Bluhm B."/>
            <person name="Cannon C."/>
            <person name="Castanera R."/>
            <person name="Culley D."/>
            <person name="Daum C."/>
            <person name="Ezra D."/>
            <person name="Gonzalez J."/>
            <person name="Henrissat B."/>
            <person name="Kuo A."/>
            <person name="Liang C."/>
            <person name="Lipzen A."/>
            <person name="Lutzoni F."/>
            <person name="Magnuson J."/>
            <person name="Mondo S."/>
            <person name="Nolan M."/>
            <person name="Ohm R."/>
            <person name="Pangilinan J."/>
            <person name="Park H.-J."/>
            <person name="Ramirez L."/>
            <person name="Alfaro M."/>
            <person name="Sun H."/>
            <person name="Tritt A."/>
            <person name="Yoshinaga Y."/>
            <person name="Zwiers L.-H."/>
            <person name="Turgeon B."/>
            <person name="Goodwin S."/>
            <person name="Spatafora J."/>
            <person name="Crous P."/>
            <person name="Grigoriev I."/>
        </authorList>
    </citation>
    <scope>NUCLEOTIDE SEQUENCE [LARGE SCALE GENOMIC DNA]</scope>
    <source>
        <strain evidence="9">CBS 304.66</strain>
    </source>
</reference>
<sequence>MPSTTPLADFQAIGHNTLVYTPTTYTTKTTAPLILVFSWMGAATKHIAKYTIAYQRLFPSARIVLVRCELVDMFRAEQEYAKLLAPALDTVHAHVRSGGEVLVHSFSNGGATQLLQFAKAWKRKQLSGENESENENDMMPMRAQIMDSSPGLGGWRKSHAAIVLSMPKGWLWRFFGSLAAHLLLVGLFLRDKVLQRENMIVAMAKQLNDPRIFLNNVPRVYLYSKADSMVGDDEVEHHANQAASKGWHVRKVRFEKSPHAGHVREDEAKYWDAVMQAWKRGA</sequence>
<comment type="similarity">
    <text evidence="1">Belongs to the TMEM53 family.</text>
</comment>
<keyword evidence="5" id="KW-0539">Nucleus</keyword>
<evidence type="ECO:0000256" key="4">
    <source>
        <dbReference type="ARBA" id="ARBA00023136"/>
    </source>
</evidence>
<protein>
    <submittedName>
        <fullName evidence="8">DUF829-domain-containing protein</fullName>
    </submittedName>
</protein>
<dbReference type="AlphaFoldDB" id="A0A9P4KB16"/>
<proteinExistence type="inferred from homology"/>
<dbReference type="Pfam" id="PF05705">
    <property type="entry name" value="DUF829"/>
    <property type="match status" value="1"/>
</dbReference>
<keyword evidence="3 7" id="KW-1133">Transmembrane helix</keyword>
<dbReference type="Proteomes" id="UP000800093">
    <property type="component" value="Unassembled WGS sequence"/>
</dbReference>
<organism evidence="8 9">
    <name type="scientific">Lojkania enalia</name>
    <dbReference type="NCBI Taxonomy" id="147567"/>
    <lineage>
        <taxon>Eukaryota</taxon>
        <taxon>Fungi</taxon>
        <taxon>Dikarya</taxon>
        <taxon>Ascomycota</taxon>
        <taxon>Pezizomycotina</taxon>
        <taxon>Dothideomycetes</taxon>
        <taxon>Pleosporomycetidae</taxon>
        <taxon>Pleosporales</taxon>
        <taxon>Pleosporales incertae sedis</taxon>
        <taxon>Lojkania</taxon>
    </lineage>
</organism>
<keyword evidence="4 7" id="KW-0472">Membrane</keyword>
<dbReference type="SUPFAM" id="SSF53474">
    <property type="entry name" value="alpha/beta-Hydrolases"/>
    <property type="match status" value="1"/>
</dbReference>
<keyword evidence="9" id="KW-1185">Reference proteome</keyword>
<dbReference type="PANTHER" id="PTHR12265:SF30">
    <property type="entry name" value="TRANSMEMBRANE PROTEIN 53"/>
    <property type="match status" value="1"/>
</dbReference>
<dbReference type="EMBL" id="ML986607">
    <property type="protein sequence ID" value="KAF2265366.1"/>
    <property type="molecule type" value="Genomic_DNA"/>
</dbReference>
<dbReference type="OrthoDB" id="77878at2759"/>
<evidence type="ECO:0000256" key="7">
    <source>
        <dbReference type="SAM" id="Phobius"/>
    </source>
</evidence>
<keyword evidence="2 7" id="KW-0812">Transmembrane</keyword>
<evidence type="ECO:0000256" key="5">
    <source>
        <dbReference type="ARBA" id="ARBA00023242"/>
    </source>
</evidence>
<evidence type="ECO:0000256" key="1">
    <source>
        <dbReference type="ARBA" id="ARBA00007387"/>
    </source>
</evidence>
<dbReference type="InterPro" id="IPR029058">
    <property type="entry name" value="AB_hydrolase_fold"/>
</dbReference>
<feature type="transmembrane region" description="Helical" evidence="7">
    <location>
        <begin position="170"/>
        <end position="189"/>
    </location>
</feature>
<comment type="subcellular location">
    <subcellularLocation>
        <location evidence="6">Nucleus outer membrane</location>
        <topology evidence="6">Single-pass membrane protein</topology>
    </subcellularLocation>
</comment>
<name>A0A9P4KB16_9PLEO</name>
<dbReference type="PANTHER" id="PTHR12265">
    <property type="entry name" value="TRANSMEMBRANE PROTEIN 53"/>
    <property type="match status" value="1"/>
</dbReference>
<dbReference type="InterPro" id="IPR008547">
    <property type="entry name" value="DUF829_TMEM53"/>
</dbReference>